<evidence type="ECO:0000256" key="9">
    <source>
        <dbReference type="ARBA" id="ARBA00023201"/>
    </source>
</evidence>
<accession>A0A7K6X1N6</accession>
<evidence type="ECO:0000313" key="14">
    <source>
        <dbReference type="Proteomes" id="UP000516988"/>
    </source>
</evidence>
<comment type="subcellular location">
    <subcellularLocation>
        <location evidence="1">Membrane</location>
        <topology evidence="1">Multi-pass membrane protein</topology>
    </subcellularLocation>
</comment>
<keyword evidence="8" id="KW-0472">Membrane</keyword>
<evidence type="ECO:0000256" key="5">
    <source>
        <dbReference type="ARBA" id="ARBA00022989"/>
    </source>
</evidence>
<evidence type="ECO:0000256" key="11">
    <source>
        <dbReference type="RuleBase" id="RU000679"/>
    </source>
</evidence>
<dbReference type="PANTHER" id="PTHR11690">
    <property type="entry name" value="AMILORIDE-SENSITIVE SODIUM CHANNEL-RELATED"/>
    <property type="match status" value="1"/>
</dbReference>
<protein>
    <submittedName>
        <fullName evidence="13">ASIC3 protein</fullName>
    </submittedName>
</protein>
<dbReference type="PANTHER" id="PTHR11690:SF228">
    <property type="entry name" value="ACID-SENSING ION CHANNEL 3"/>
    <property type="match status" value="1"/>
</dbReference>
<feature type="non-terminal residue" evidence="13">
    <location>
        <position position="154"/>
    </location>
</feature>
<evidence type="ECO:0000313" key="13">
    <source>
        <dbReference type="EMBL" id="NWX53195.1"/>
    </source>
</evidence>
<dbReference type="Proteomes" id="UP000516988">
    <property type="component" value="Unassembled WGS sequence"/>
</dbReference>
<dbReference type="GO" id="GO:0160128">
    <property type="term" value="F:pH-gated monoatomic ion channel activity"/>
    <property type="evidence" value="ECO:0007669"/>
    <property type="project" value="TreeGrafter"/>
</dbReference>
<feature type="signal peptide" evidence="12">
    <location>
        <begin position="1"/>
        <end position="20"/>
    </location>
</feature>
<dbReference type="AlphaFoldDB" id="A0A7K6X1N6"/>
<keyword evidence="4 11" id="KW-0812">Transmembrane</keyword>
<evidence type="ECO:0000256" key="4">
    <source>
        <dbReference type="ARBA" id="ARBA00022692"/>
    </source>
</evidence>
<gene>
    <name evidence="13" type="primary">Asic3</name>
    <name evidence="13" type="ORF">STECAR_R07466</name>
</gene>
<dbReference type="GO" id="GO:0005886">
    <property type="term" value="C:plasma membrane"/>
    <property type="evidence" value="ECO:0007669"/>
    <property type="project" value="TreeGrafter"/>
</dbReference>
<organism evidence="13 14">
    <name type="scientific">Steatornis caripensis</name>
    <name type="common">Oilbird</name>
    <dbReference type="NCBI Taxonomy" id="48435"/>
    <lineage>
        <taxon>Eukaryota</taxon>
        <taxon>Metazoa</taxon>
        <taxon>Chordata</taxon>
        <taxon>Craniata</taxon>
        <taxon>Vertebrata</taxon>
        <taxon>Euteleostomi</taxon>
        <taxon>Archelosauria</taxon>
        <taxon>Archosauria</taxon>
        <taxon>Dinosauria</taxon>
        <taxon>Saurischia</taxon>
        <taxon>Theropoda</taxon>
        <taxon>Coelurosauria</taxon>
        <taxon>Aves</taxon>
        <taxon>Neognathae</taxon>
        <taxon>Neoaves</taxon>
        <taxon>Strisores</taxon>
        <taxon>Caprimulgiformes</taxon>
        <taxon>Steatornithidae</taxon>
        <taxon>Steatornis</taxon>
    </lineage>
</organism>
<sequence length="154" mass="16595">LWAGAFLASLGAFLLQVGERVRHYAAYPCVTVLDEAESRVLVFPAVTLCNYNRARRSQLTPDDLFWLGGQPPAVGREDAPRSLRALGQPPDLAGFFPSNSYDLGAFYQRAGHSIHEMLLRCRFRGRDCGPENFTAVSAAATAGSAAGRTHGSPG</sequence>
<feature type="non-terminal residue" evidence="13">
    <location>
        <position position="1"/>
    </location>
</feature>
<evidence type="ECO:0000256" key="1">
    <source>
        <dbReference type="ARBA" id="ARBA00004141"/>
    </source>
</evidence>
<dbReference type="EMBL" id="VZSC01020153">
    <property type="protein sequence ID" value="NWX53195.1"/>
    <property type="molecule type" value="Genomic_DNA"/>
</dbReference>
<keyword evidence="12" id="KW-0732">Signal</keyword>
<keyword evidence="5" id="KW-1133">Transmembrane helix</keyword>
<reference evidence="13 14" key="1">
    <citation type="submission" date="2019-09" db="EMBL/GenBank/DDBJ databases">
        <title>Bird 10,000 Genomes (B10K) Project - Family phase.</title>
        <authorList>
            <person name="Zhang G."/>
        </authorList>
    </citation>
    <scope>NUCLEOTIDE SEQUENCE [LARGE SCALE GENOMIC DNA]</scope>
    <source>
        <strain evidence="13">OUT-0004</strain>
    </source>
</reference>
<dbReference type="OrthoDB" id="6021021at2759"/>
<evidence type="ECO:0000256" key="12">
    <source>
        <dbReference type="SAM" id="SignalP"/>
    </source>
</evidence>
<keyword evidence="10 11" id="KW-0407">Ion channel</keyword>
<evidence type="ECO:0000256" key="7">
    <source>
        <dbReference type="ARBA" id="ARBA00023065"/>
    </source>
</evidence>
<keyword evidence="14" id="KW-1185">Reference proteome</keyword>
<feature type="chain" id="PRO_5029518525" evidence="12">
    <location>
        <begin position="21"/>
        <end position="154"/>
    </location>
</feature>
<comment type="caution">
    <text evidence="13">The sequence shown here is derived from an EMBL/GenBank/DDBJ whole genome shotgun (WGS) entry which is preliminary data.</text>
</comment>
<comment type="similarity">
    <text evidence="11">Belongs to the amiloride-sensitive sodium channel (TC 1.A.6) family.</text>
</comment>
<keyword evidence="9 11" id="KW-0739">Sodium transport</keyword>
<dbReference type="InterPro" id="IPR001873">
    <property type="entry name" value="ENaC"/>
</dbReference>
<dbReference type="Pfam" id="PF00858">
    <property type="entry name" value="ASC"/>
    <property type="match status" value="1"/>
</dbReference>
<evidence type="ECO:0000256" key="10">
    <source>
        <dbReference type="ARBA" id="ARBA00023303"/>
    </source>
</evidence>
<keyword evidence="3 11" id="KW-0894">Sodium channel</keyword>
<dbReference type="Gene3D" id="2.60.470.10">
    <property type="entry name" value="Acid-sensing ion channels like domains"/>
    <property type="match status" value="1"/>
</dbReference>
<evidence type="ECO:0000256" key="2">
    <source>
        <dbReference type="ARBA" id="ARBA00022448"/>
    </source>
</evidence>
<keyword evidence="7 11" id="KW-0406">Ion transport</keyword>
<keyword evidence="6" id="KW-0915">Sodium</keyword>
<evidence type="ECO:0000256" key="6">
    <source>
        <dbReference type="ARBA" id="ARBA00023053"/>
    </source>
</evidence>
<keyword evidence="2 11" id="KW-0813">Transport</keyword>
<dbReference type="GO" id="GO:0015280">
    <property type="term" value="F:ligand-gated sodium channel activity"/>
    <property type="evidence" value="ECO:0007669"/>
    <property type="project" value="TreeGrafter"/>
</dbReference>
<name>A0A7K6X1N6_STECA</name>
<evidence type="ECO:0000256" key="8">
    <source>
        <dbReference type="ARBA" id="ARBA00023136"/>
    </source>
</evidence>
<proteinExistence type="inferred from homology"/>
<evidence type="ECO:0000256" key="3">
    <source>
        <dbReference type="ARBA" id="ARBA00022461"/>
    </source>
</evidence>